<name>A0ABY6L7F0_9ARAC</name>
<dbReference type="SMART" id="SM00506">
    <property type="entry name" value="A1pp"/>
    <property type="match status" value="1"/>
</dbReference>
<dbReference type="InterPro" id="IPR043472">
    <property type="entry name" value="Macro_dom-like"/>
</dbReference>
<sequence>METVGILSLPTWHQTPPRNDLLESILQGRTHDTSPFPFSEEINKKLAFCPRGYIRAFLYSTRNLLENCVIRNGDISTLSCDAIVHTTNESFKEKSPITDKILQRAGPQLREDLAFRLKVCRTGDAKLSKGYNLPARHVIHTVGPKYNAKYHTAAESALFSCYQRVFQIVRENKFSTLGLCVINSIRRGYPPHEGAHLALRALRRFLEQNHAALTMVVLVVEELDYGIYELLLPLYFPRSEEEQEYAQHYLPADIGGPSGEPFIQERKIRIIDKPLLNGDEGKL</sequence>
<dbReference type="InterPro" id="IPR002589">
    <property type="entry name" value="Macro_dom"/>
</dbReference>
<gene>
    <name evidence="2" type="ORF">LAZ67_14003137</name>
</gene>
<organism evidence="2 3">
    <name type="scientific">Cordylochernes scorpioides</name>
    <dbReference type="NCBI Taxonomy" id="51811"/>
    <lineage>
        <taxon>Eukaryota</taxon>
        <taxon>Metazoa</taxon>
        <taxon>Ecdysozoa</taxon>
        <taxon>Arthropoda</taxon>
        <taxon>Chelicerata</taxon>
        <taxon>Arachnida</taxon>
        <taxon>Pseudoscorpiones</taxon>
        <taxon>Cheliferoidea</taxon>
        <taxon>Chernetidae</taxon>
        <taxon>Cordylochernes</taxon>
    </lineage>
</organism>
<proteinExistence type="predicted"/>
<dbReference type="PANTHER" id="PTHR11106">
    <property type="entry name" value="GANGLIOSIDE INDUCED DIFFERENTIATION ASSOCIATED PROTEIN 2-RELATED"/>
    <property type="match status" value="1"/>
</dbReference>
<dbReference type="EMBL" id="CP092876">
    <property type="protein sequence ID" value="UYV77076.1"/>
    <property type="molecule type" value="Genomic_DNA"/>
</dbReference>
<dbReference type="Gene3D" id="3.40.220.10">
    <property type="entry name" value="Leucine Aminopeptidase, subunit E, domain 1"/>
    <property type="match status" value="1"/>
</dbReference>
<dbReference type="PANTHER" id="PTHR11106:SF72">
    <property type="entry name" value="GANGLIOSIDE-INDUCED DIFFERENTIATION-ASSOCIATED PROTEIN 2"/>
    <property type="match status" value="1"/>
</dbReference>
<keyword evidence="3" id="KW-1185">Reference proteome</keyword>
<dbReference type="CDD" id="cd02905">
    <property type="entry name" value="Macro_GDAP2-like"/>
    <property type="match status" value="1"/>
</dbReference>
<dbReference type="Proteomes" id="UP001235939">
    <property type="component" value="Chromosome 14"/>
</dbReference>
<reference evidence="2 3" key="1">
    <citation type="submission" date="2022-01" db="EMBL/GenBank/DDBJ databases">
        <title>A chromosomal length assembly of Cordylochernes scorpioides.</title>
        <authorList>
            <person name="Zeh D."/>
            <person name="Zeh J."/>
        </authorList>
    </citation>
    <scope>NUCLEOTIDE SEQUENCE [LARGE SCALE GENOMIC DNA]</scope>
    <source>
        <strain evidence="2">IN4F17</strain>
        <tissue evidence="2">Whole Body</tissue>
    </source>
</reference>
<dbReference type="InterPro" id="IPR035793">
    <property type="entry name" value="Macro_GDAP2"/>
</dbReference>
<accession>A0ABY6L7F0</accession>
<feature type="domain" description="Macro" evidence="1">
    <location>
        <begin position="55"/>
        <end position="236"/>
    </location>
</feature>
<protein>
    <submittedName>
        <fullName evidence="2">GDAP2</fullName>
    </submittedName>
</protein>
<evidence type="ECO:0000313" key="2">
    <source>
        <dbReference type="EMBL" id="UYV77076.1"/>
    </source>
</evidence>
<dbReference type="Pfam" id="PF01661">
    <property type="entry name" value="Macro"/>
    <property type="match status" value="1"/>
</dbReference>
<evidence type="ECO:0000259" key="1">
    <source>
        <dbReference type="PROSITE" id="PS51154"/>
    </source>
</evidence>
<evidence type="ECO:0000313" key="3">
    <source>
        <dbReference type="Proteomes" id="UP001235939"/>
    </source>
</evidence>
<dbReference type="PROSITE" id="PS51154">
    <property type="entry name" value="MACRO"/>
    <property type="match status" value="1"/>
</dbReference>
<dbReference type="SUPFAM" id="SSF52949">
    <property type="entry name" value="Macro domain-like"/>
    <property type="match status" value="1"/>
</dbReference>